<dbReference type="InterPro" id="IPR005804">
    <property type="entry name" value="FA_desaturase_dom"/>
</dbReference>
<dbReference type="Proteomes" id="UP000885779">
    <property type="component" value="Unassembled WGS sequence"/>
</dbReference>
<dbReference type="AlphaFoldDB" id="A0A7V4TYJ1"/>
<evidence type="ECO:0000313" key="3">
    <source>
        <dbReference type="EMBL" id="HGY54771.1"/>
    </source>
</evidence>
<protein>
    <submittedName>
        <fullName evidence="3">Fatty acid desaturase</fullName>
    </submittedName>
</protein>
<dbReference type="GO" id="GO:0006629">
    <property type="term" value="P:lipid metabolic process"/>
    <property type="evidence" value="ECO:0007669"/>
    <property type="project" value="InterPro"/>
</dbReference>
<feature type="transmembrane region" description="Helical" evidence="1">
    <location>
        <begin position="167"/>
        <end position="186"/>
    </location>
</feature>
<keyword evidence="1" id="KW-0812">Transmembrane</keyword>
<feature type="transmembrane region" description="Helical" evidence="1">
    <location>
        <begin position="113"/>
        <end position="131"/>
    </location>
</feature>
<dbReference type="EMBL" id="DRQG01000031">
    <property type="protein sequence ID" value="HGY54771.1"/>
    <property type="molecule type" value="Genomic_DNA"/>
</dbReference>
<dbReference type="PANTHER" id="PTHR19353">
    <property type="entry name" value="FATTY ACID DESATURASE 2"/>
    <property type="match status" value="1"/>
</dbReference>
<dbReference type="GO" id="GO:0016020">
    <property type="term" value="C:membrane"/>
    <property type="evidence" value="ECO:0007669"/>
    <property type="project" value="TreeGrafter"/>
</dbReference>
<dbReference type="GO" id="GO:0016717">
    <property type="term" value="F:oxidoreductase activity, acting on paired donors, with oxidation of a pair of donors resulting in the reduction of molecular oxygen to two molecules of water"/>
    <property type="evidence" value="ECO:0007669"/>
    <property type="project" value="TreeGrafter"/>
</dbReference>
<sequence length="289" mass="33609">MIYLTTNGYSYWFTLVLSLAAAGFMVRTFILFHDCCHGSLFPSRKANTIVGYLTGILTFTPFEEWRRLHNVHHATSGNLERRGTGDIWTMTVKEYRAAGKGKRFAYRMVRNPVILFGLGPIFLFLYSNRFAHKGAKWEEWRSVVLTNLALAIIVLSLGWLIGFKTYLSIQIPVLFFGGLIGIWLFYVQHQYEGTYWARNEEWNLVQSALNGSSFYKLPKVFQWLTGNIGFHHIHHLRPRIPNYNLEKCNTSIPALQNIKPLTLKRSLRSINLHLWDEDKQKMVSFRSLK</sequence>
<name>A0A7V4TYJ1_CALAY</name>
<dbReference type="Pfam" id="PF00487">
    <property type="entry name" value="FA_desaturase"/>
    <property type="match status" value="1"/>
</dbReference>
<keyword evidence="1" id="KW-0472">Membrane</keyword>
<feature type="transmembrane region" description="Helical" evidence="1">
    <location>
        <begin position="143"/>
        <end position="161"/>
    </location>
</feature>
<feature type="domain" description="Fatty acid desaturase" evidence="2">
    <location>
        <begin position="12"/>
        <end position="248"/>
    </location>
</feature>
<comment type="caution">
    <text evidence="3">The sequence shown here is derived from an EMBL/GenBank/DDBJ whole genome shotgun (WGS) entry which is preliminary data.</text>
</comment>
<keyword evidence="1" id="KW-1133">Transmembrane helix</keyword>
<accession>A0A7V4TYJ1</accession>
<dbReference type="CDD" id="cd03507">
    <property type="entry name" value="Delta12-FADS-like"/>
    <property type="match status" value="1"/>
</dbReference>
<evidence type="ECO:0000256" key="1">
    <source>
        <dbReference type="SAM" id="Phobius"/>
    </source>
</evidence>
<gene>
    <name evidence="3" type="ORF">ENK44_03625</name>
</gene>
<organism evidence="3">
    <name type="scientific">Caldithrix abyssi</name>
    <dbReference type="NCBI Taxonomy" id="187145"/>
    <lineage>
        <taxon>Bacteria</taxon>
        <taxon>Pseudomonadati</taxon>
        <taxon>Calditrichota</taxon>
        <taxon>Calditrichia</taxon>
        <taxon>Calditrichales</taxon>
        <taxon>Calditrichaceae</taxon>
        <taxon>Caldithrix</taxon>
    </lineage>
</organism>
<reference evidence="3" key="1">
    <citation type="journal article" date="2020" name="mSystems">
        <title>Genome- and Community-Level Interaction Insights into Carbon Utilization and Element Cycling Functions of Hydrothermarchaeota in Hydrothermal Sediment.</title>
        <authorList>
            <person name="Zhou Z."/>
            <person name="Liu Y."/>
            <person name="Xu W."/>
            <person name="Pan J."/>
            <person name="Luo Z.H."/>
            <person name="Li M."/>
        </authorList>
    </citation>
    <scope>NUCLEOTIDE SEQUENCE [LARGE SCALE GENOMIC DNA]</scope>
    <source>
        <strain evidence="3">HyVt-577</strain>
    </source>
</reference>
<dbReference type="PANTHER" id="PTHR19353:SF73">
    <property type="entry name" value="FATTY ACID DESATURASE"/>
    <property type="match status" value="1"/>
</dbReference>
<proteinExistence type="predicted"/>
<dbReference type="InterPro" id="IPR012171">
    <property type="entry name" value="Fatty_acid_desaturase"/>
</dbReference>
<feature type="transmembrane region" description="Helical" evidence="1">
    <location>
        <begin position="12"/>
        <end position="32"/>
    </location>
</feature>
<evidence type="ECO:0000259" key="2">
    <source>
        <dbReference type="Pfam" id="PF00487"/>
    </source>
</evidence>